<feature type="region of interest" description="Disordered" evidence="3">
    <location>
        <begin position="1"/>
        <end position="20"/>
    </location>
</feature>
<dbReference type="PANTHER" id="PTHR31234">
    <property type="entry name" value="LATE EMBRYOGENESIS ABUNDANT (LEA) HYDROXYPROLINE-RICH GLYCOPROTEIN FAMILY"/>
    <property type="match status" value="1"/>
</dbReference>
<dbReference type="GO" id="GO:0005886">
    <property type="term" value="C:plasma membrane"/>
    <property type="evidence" value="ECO:0007669"/>
    <property type="project" value="TreeGrafter"/>
</dbReference>
<organism evidence="5 6">
    <name type="scientific">Dioscorea cayennensis subsp. rotundata</name>
    <name type="common">White Guinea yam</name>
    <name type="synonym">Dioscorea rotundata</name>
    <dbReference type="NCBI Taxonomy" id="55577"/>
    <lineage>
        <taxon>Eukaryota</taxon>
        <taxon>Viridiplantae</taxon>
        <taxon>Streptophyta</taxon>
        <taxon>Embryophyta</taxon>
        <taxon>Tracheophyta</taxon>
        <taxon>Spermatophyta</taxon>
        <taxon>Magnoliopsida</taxon>
        <taxon>Liliopsida</taxon>
        <taxon>Dioscoreales</taxon>
        <taxon>Dioscoreaceae</taxon>
        <taxon>Dioscorea</taxon>
    </lineage>
</organism>
<keyword evidence="5" id="KW-1185">Reference proteome</keyword>
<evidence type="ECO:0000256" key="2">
    <source>
        <dbReference type="ARBA" id="ARBA00023136"/>
    </source>
</evidence>
<evidence type="ECO:0000313" key="6">
    <source>
        <dbReference type="RefSeq" id="XP_039118475.1"/>
    </source>
</evidence>
<dbReference type="GeneID" id="120254428"/>
<dbReference type="InterPro" id="IPR044839">
    <property type="entry name" value="NDR1-like"/>
</dbReference>
<keyword evidence="2 4" id="KW-0472">Membrane</keyword>
<dbReference type="Proteomes" id="UP001515500">
    <property type="component" value="Unplaced"/>
</dbReference>
<dbReference type="GO" id="GO:0098542">
    <property type="term" value="P:defense response to other organism"/>
    <property type="evidence" value="ECO:0007669"/>
    <property type="project" value="InterPro"/>
</dbReference>
<dbReference type="PANTHER" id="PTHR31234:SF61">
    <property type="entry name" value="OS01G0574800 PROTEIN"/>
    <property type="match status" value="1"/>
</dbReference>
<feature type="transmembrane region" description="Helical" evidence="4">
    <location>
        <begin position="42"/>
        <end position="70"/>
    </location>
</feature>
<gene>
    <name evidence="6" type="primary">LOC120254428</name>
</gene>
<keyword evidence="4" id="KW-0812">Transmembrane</keyword>
<dbReference type="AlphaFoldDB" id="A0AB40AU13"/>
<protein>
    <submittedName>
        <fullName evidence="6">NDR1/HIN1-like protein 10</fullName>
    </submittedName>
</protein>
<dbReference type="RefSeq" id="XP_039118475.1">
    <property type="nucleotide sequence ID" value="XM_039262541.1"/>
</dbReference>
<name>A0AB40AU13_DIOCR</name>
<comment type="subcellular location">
    <subcellularLocation>
        <location evidence="1">Membrane</location>
    </subcellularLocation>
</comment>
<sequence>MASNEPHHDGLTGAFYGPNIPPEVPPPNVHRPKHRRHEFKPYTLLCTAFKIFTLVLITIGIIVLCLWLIYQPQTLKIHVQSANLTLFNLSASNLTLYYNLSVNLTVRNPNQKYNLYFKRIEADALYNGPRFDFLLLPLYKQGRKNTTTLVFRFQGQNLVNGDTVRSTFDREKGEGWFYIDLKMYLKVRLKMLIVQSVEYRPDVSCSLRLPAPGNSTSAAAGFAVTECNVDSLS</sequence>
<evidence type="ECO:0000256" key="4">
    <source>
        <dbReference type="SAM" id="Phobius"/>
    </source>
</evidence>
<proteinExistence type="predicted"/>
<feature type="compositionally biased region" description="Basic and acidic residues" evidence="3">
    <location>
        <begin position="1"/>
        <end position="10"/>
    </location>
</feature>
<evidence type="ECO:0000256" key="3">
    <source>
        <dbReference type="SAM" id="MobiDB-lite"/>
    </source>
</evidence>
<accession>A0AB40AU13</accession>
<evidence type="ECO:0000313" key="5">
    <source>
        <dbReference type="Proteomes" id="UP001515500"/>
    </source>
</evidence>
<keyword evidence="4" id="KW-1133">Transmembrane helix</keyword>
<evidence type="ECO:0000256" key="1">
    <source>
        <dbReference type="ARBA" id="ARBA00004370"/>
    </source>
</evidence>
<reference evidence="6" key="1">
    <citation type="submission" date="2025-08" db="UniProtKB">
        <authorList>
            <consortium name="RefSeq"/>
        </authorList>
    </citation>
    <scope>IDENTIFICATION</scope>
</reference>